<organism evidence="5 6">
    <name type="scientific">Halobacillus seohaensis</name>
    <dbReference type="NCBI Taxonomy" id="447421"/>
    <lineage>
        <taxon>Bacteria</taxon>
        <taxon>Bacillati</taxon>
        <taxon>Bacillota</taxon>
        <taxon>Bacilli</taxon>
        <taxon>Bacillales</taxon>
        <taxon>Bacillaceae</taxon>
        <taxon>Halobacillus</taxon>
    </lineage>
</organism>
<dbReference type="Pfam" id="PF01047">
    <property type="entry name" value="MarR"/>
    <property type="match status" value="1"/>
</dbReference>
<accession>A0ABW2ESC3</accession>
<evidence type="ECO:0000313" key="5">
    <source>
        <dbReference type="EMBL" id="MFC7063302.1"/>
    </source>
</evidence>
<proteinExistence type="predicted"/>
<dbReference type="PANTHER" id="PTHR42756:SF1">
    <property type="entry name" value="TRANSCRIPTIONAL REPRESSOR OF EMRAB OPERON"/>
    <property type="match status" value="1"/>
</dbReference>
<evidence type="ECO:0000256" key="3">
    <source>
        <dbReference type="ARBA" id="ARBA00023163"/>
    </source>
</evidence>
<dbReference type="PANTHER" id="PTHR42756">
    <property type="entry name" value="TRANSCRIPTIONAL REGULATOR, MARR"/>
    <property type="match status" value="1"/>
</dbReference>
<dbReference type="InterPro" id="IPR036388">
    <property type="entry name" value="WH-like_DNA-bd_sf"/>
</dbReference>
<feature type="domain" description="HTH marR-type" evidence="4">
    <location>
        <begin position="2"/>
        <end position="136"/>
    </location>
</feature>
<dbReference type="PRINTS" id="PR00598">
    <property type="entry name" value="HTHMARR"/>
</dbReference>
<reference evidence="6" key="1">
    <citation type="journal article" date="2019" name="Int. J. Syst. Evol. Microbiol.">
        <title>The Global Catalogue of Microorganisms (GCM) 10K type strain sequencing project: providing services to taxonomists for standard genome sequencing and annotation.</title>
        <authorList>
            <consortium name="The Broad Institute Genomics Platform"/>
            <consortium name="The Broad Institute Genome Sequencing Center for Infectious Disease"/>
            <person name="Wu L."/>
            <person name="Ma J."/>
        </authorList>
    </citation>
    <scope>NUCLEOTIDE SEQUENCE [LARGE SCALE GENOMIC DNA]</scope>
    <source>
        <strain evidence="6">CGMCC 4.1621</strain>
    </source>
</reference>
<dbReference type="EMBL" id="JBHSZV010000044">
    <property type="protein sequence ID" value="MFC7063302.1"/>
    <property type="molecule type" value="Genomic_DNA"/>
</dbReference>
<dbReference type="InterPro" id="IPR036390">
    <property type="entry name" value="WH_DNA-bd_sf"/>
</dbReference>
<comment type="caution">
    <text evidence="5">The sequence shown here is derived from an EMBL/GenBank/DDBJ whole genome shotgun (WGS) entry which is preliminary data.</text>
</comment>
<keyword evidence="2" id="KW-0238">DNA-binding</keyword>
<keyword evidence="1" id="KW-0805">Transcription regulation</keyword>
<evidence type="ECO:0000256" key="1">
    <source>
        <dbReference type="ARBA" id="ARBA00023015"/>
    </source>
</evidence>
<dbReference type="Proteomes" id="UP001596410">
    <property type="component" value="Unassembled WGS sequence"/>
</dbReference>
<evidence type="ECO:0000313" key="6">
    <source>
        <dbReference type="Proteomes" id="UP001596410"/>
    </source>
</evidence>
<dbReference type="Gene3D" id="1.10.10.10">
    <property type="entry name" value="Winged helix-like DNA-binding domain superfamily/Winged helix DNA-binding domain"/>
    <property type="match status" value="1"/>
</dbReference>
<dbReference type="SUPFAM" id="SSF46785">
    <property type="entry name" value="Winged helix' DNA-binding domain"/>
    <property type="match status" value="1"/>
</dbReference>
<sequence>MESLVFHHIQQLSRDVNQYLNEALKDENISMSHWSVIFQLHINEQMTQSELKAQLNIEAPPLSRTLTRLEELGYVHKFSSIDKRTNNIVLTSKGKANYTRWQRAIQQAEDCLIEEFGSDRKQELDQLTLLLSSIIRKQGGK</sequence>
<evidence type="ECO:0000259" key="4">
    <source>
        <dbReference type="PROSITE" id="PS50995"/>
    </source>
</evidence>
<protein>
    <submittedName>
        <fullName evidence="5">MarR family winged helix-turn-helix transcriptional regulator</fullName>
    </submittedName>
</protein>
<name>A0ABW2ESC3_9BACI</name>
<dbReference type="InterPro" id="IPR000835">
    <property type="entry name" value="HTH_MarR-typ"/>
</dbReference>
<dbReference type="RefSeq" id="WP_204710350.1">
    <property type="nucleotide sequence ID" value="NZ_JBHSZV010000044.1"/>
</dbReference>
<dbReference type="SMART" id="SM00347">
    <property type="entry name" value="HTH_MARR"/>
    <property type="match status" value="1"/>
</dbReference>
<gene>
    <name evidence="5" type="ORF">ACFQIC_15920</name>
</gene>
<keyword evidence="6" id="KW-1185">Reference proteome</keyword>
<evidence type="ECO:0000256" key="2">
    <source>
        <dbReference type="ARBA" id="ARBA00023125"/>
    </source>
</evidence>
<dbReference type="PROSITE" id="PS50995">
    <property type="entry name" value="HTH_MARR_2"/>
    <property type="match status" value="1"/>
</dbReference>
<keyword evidence="3" id="KW-0804">Transcription</keyword>